<protein>
    <recommendedName>
        <fullName evidence="1">PIN-like domain-containing protein</fullName>
    </recommendedName>
</protein>
<feature type="domain" description="PIN-like" evidence="1">
    <location>
        <begin position="6"/>
        <end position="108"/>
    </location>
</feature>
<dbReference type="Pfam" id="PF18475">
    <property type="entry name" value="PIN7"/>
    <property type="match status" value="1"/>
</dbReference>
<proteinExistence type="predicted"/>
<evidence type="ECO:0000313" key="2">
    <source>
        <dbReference type="EMBL" id="MPM62954.1"/>
    </source>
</evidence>
<organism evidence="2">
    <name type="scientific">bioreactor metagenome</name>
    <dbReference type="NCBI Taxonomy" id="1076179"/>
    <lineage>
        <taxon>unclassified sequences</taxon>
        <taxon>metagenomes</taxon>
        <taxon>ecological metagenomes</taxon>
    </lineage>
</organism>
<dbReference type="AlphaFoldDB" id="A0A645BME2"/>
<name>A0A645BME2_9ZZZZ</name>
<reference evidence="2" key="1">
    <citation type="submission" date="2019-08" db="EMBL/GenBank/DDBJ databases">
        <authorList>
            <person name="Kucharzyk K."/>
            <person name="Murdoch R.W."/>
            <person name="Higgins S."/>
            <person name="Loffler F."/>
        </authorList>
    </citation>
    <scope>NUCLEOTIDE SEQUENCE</scope>
</reference>
<dbReference type="InterPro" id="IPR041494">
    <property type="entry name" value="PIN7"/>
</dbReference>
<sequence>MKRIFLVDTENVNITALSSANKLNEEDIIILFVTERTNLFQFGRDKLKCLNTKANILKINVTTGVKNSLDFQLVSYLGLIIGQHRYEANNYYIVSKDRGFISSINLLENCTDYKIELINSISDLFKEDDVDNIIDKFIEKGFRPKTAIKMTLILAGAKTLLDAQDRFLMEFGGNFTVLYRCIDILEYYYDEKSNINETA</sequence>
<gene>
    <name evidence="2" type="ORF">SDC9_109832</name>
</gene>
<comment type="caution">
    <text evidence="2">The sequence shown here is derived from an EMBL/GenBank/DDBJ whole genome shotgun (WGS) entry which is preliminary data.</text>
</comment>
<dbReference type="EMBL" id="VSSQ01019140">
    <property type="protein sequence ID" value="MPM62954.1"/>
    <property type="molecule type" value="Genomic_DNA"/>
</dbReference>
<evidence type="ECO:0000259" key="1">
    <source>
        <dbReference type="Pfam" id="PF18475"/>
    </source>
</evidence>
<accession>A0A645BME2</accession>